<accession>H0ES60</accession>
<feature type="region of interest" description="Disordered" evidence="1">
    <location>
        <begin position="1"/>
        <end position="39"/>
    </location>
</feature>
<protein>
    <submittedName>
        <fullName evidence="2">Uncharacterized protein</fullName>
    </submittedName>
</protein>
<dbReference type="InParanoid" id="H0ES60"/>
<dbReference type="OrthoDB" id="5206390at2759"/>
<evidence type="ECO:0000256" key="1">
    <source>
        <dbReference type="SAM" id="MobiDB-lite"/>
    </source>
</evidence>
<reference evidence="2 3" key="1">
    <citation type="journal article" date="2012" name="Eukaryot. Cell">
        <title>Genome sequence of the fungus Glarea lozoyensis: the first genome sequence of a species from the Helotiaceae family.</title>
        <authorList>
            <person name="Youssar L."/>
            <person name="Gruening B.A."/>
            <person name="Erxleben A."/>
            <person name="Guenther S."/>
            <person name="Huettel W."/>
        </authorList>
    </citation>
    <scope>NUCLEOTIDE SEQUENCE [LARGE SCALE GENOMIC DNA]</scope>
    <source>
        <strain evidence="3">ATCC 74030 / MF5533</strain>
    </source>
</reference>
<sequence>MPPGHDDPSPGPGQLTSDKPPLLDSGRSSTSPNLISSRPLASGILASPISEINAIMHRQPSIVDMEEEKKTFPTGLEILEPRPIVYWGGLEERMGSL</sequence>
<dbReference type="Proteomes" id="UP000005446">
    <property type="component" value="Unassembled WGS sequence"/>
</dbReference>
<keyword evidence="3" id="KW-1185">Reference proteome</keyword>
<proteinExistence type="predicted"/>
<evidence type="ECO:0000313" key="2">
    <source>
        <dbReference type="EMBL" id="EHK98652.1"/>
    </source>
</evidence>
<evidence type="ECO:0000313" key="3">
    <source>
        <dbReference type="Proteomes" id="UP000005446"/>
    </source>
</evidence>
<dbReference type="EMBL" id="AGUE01000140">
    <property type="protein sequence ID" value="EHK98652.1"/>
    <property type="molecule type" value="Genomic_DNA"/>
</dbReference>
<feature type="compositionally biased region" description="Polar residues" evidence="1">
    <location>
        <begin position="26"/>
        <end position="36"/>
    </location>
</feature>
<name>H0ES60_GLAL7</name>
<gene>
    <name evidence="2" type="ORF">M7I_5537</name>
</gene>
<dbReference type="HOGENOM" id="CLU_2346884_0_0_1"/>
<dbReference type="AlphaFoldDB" id="H0ES60"/>
<organism evidence="2 3">
    <name type="scientific">Glarea lozoyensis (strain ATCC 74030 / MF5533)</name>
    <dbReference type="NCBI Taxonomy" id="1104152"/>
    <lineage>
        <taxon>Eukaryota</taxon>
        <taxon>Fungi</taxon>
        <taxon>Dikarya</taxon>
        <taxon>Ascomycota</taxon>
        <taxon>Pezizomycotina</taxon>
        <taxon>Leotiomycetes</taxon>
        <taxon>Helotiales</taxon>
        <taxon>Helotiaceae</taxon>
        <taxon>Glarea</taxon>
    </lineage>
</organism>
<comment type="caution">
    <text evidence="2">The sequence shown here is derived from an EMBL/GenBank/DDBJ whole genome shotgun (WGS) entry which is preliminary data.</text>
</comment>